<dbReference type="EMBL" id="MCAQ01000001">
    <property type="protein sequence ID" value="RKF42689.1"/>
    <property type="molecule type" value="Genomic_DNA"/>
</dbReference>
<protein>
    <submittedName>
        <fullName evidence="1">Uncharacterized protein</fullName>
    </submittedName>
</protein>
<proteinExistence type="predicted"/>
<dbReference type="AlphaFoldDB" id="A0A420GC02"/>
<keyword evidence="2" id="KW-1185">Reference proteome</keyword>
<accession>A0A420GC02</accession>
<gene>
    <name evidence="1" type="ORF">BCY89_03490</name>
</gene>
<evidence type="ECO:0000313" key="1">
    <source>
        <dbReference type="EMBL" id="RKF42689.1"/>
    </source>
</evidence>
<sequence length="77" mass="8897">MPKIKCVCECIISLSEIPSPNQYLIISDIEMDNYVGKVDIEQLYMEMKIVVKCPNCGRLHIFNEGFDKAPIIYRIDN</sequence>
<organism evidence="1 2">
    <name type="scientific">Sphingobacterium siyangense</name>
    <dbReference type="NCBI Taxonomy" id="459529"/>
    <lineage>
        <taxon>Bacteria</taxon>
        <taxon>Pseudomonadati</taxon>
        <taxon>Bacteroidota</taxon>
        <taxon>Sphingobacteriia</taxon>
        <taxon>Sphingobacteriales</taxon>
        <taxon>Sphingobacteriaceae</taxon>
        <taxon>Sphingobacterium</taxon>
    </lineage>
</organism>
<evidence type="ECO:0000313" key="2">
    <source>
        <dbReference type="Proteomes" id="UP000286402"/>
    </source>
</evidence>
<comment type="caution">
    <text evidence="1">The sequence shown here is derived from an EMBL/GenBank/DDBJ whole genome shotgun (WGS) entry which is preliminary data.</text>
</comment>
<name>A0A420GC02_9SPHI</name>
<reference evidence="1 2" key="1">
    <citation type="submission" date="2016-07" db="EMBL/GenBank/DDBJ databases">
        <title>Genome analysis of Sphingobacterium siyangense T12B17.</title>
        <authorList>
            <person name="Xu D."/>
            <person name="Su Y."/>
            <person name="Zheng S."/>
        </authorList>
    </citation>
    <scope>NUCLEOTIDE SEQUENCE [LARGE SCALE GENOMIC DNA]</scope>
    <source>
        <strain evidence="1 2">T12B17</strain>
    </source>
</reference>
<dbReference type="Proteomes" id="UP000286402">
    <property type="component" value="Unassembled WGS sequence"/>
</dbReference>